<dbReference type="InterPro" id="IPR022955">
    <property type="entry name" value="GMP_synthase"/>
</dbReference>
<dbReference type="Gene3D" id="3.30.300.10">
    <property type="match status" value="1"/>
</dbReference>
<accession>A0ABU8C526</accession>
<dbReference type="PRINTS" id="PR00099">
    <property type="entry name" value="CPSGATASE"/>
</dbReference>
<evidence type="ECO:0000256" key="8">
    <source>
        <dbReference type="ARBA" id="ARBA00022755"/>
    </source>
</evidence>
<dbReference type="Gene3D" id="3.40.50.880">
    <property type="match status" value="1"/>
</dbReference>
<dbReference type="InterPro" id="IPR022310">
    <property type="entry name" value="NAD/GMP_synthase"/>
</dbReference>
<comment type="catalytic activity">
    <reaction evidence="11">
        <text>XMP + L-glutamine + ATP + H2O = GMP + L-glutamate + AMP + diphosphate + 2 H(+)</text>
        <dbReference type="Rhea" id="RHEA:11680"/>
        <dbReference type="ChEBI" id="CHEBI:15377"/>
        <dbReference type="ChEBI" id="CHEBI:15378"/>
        <dbReference type="ChEBI" id="CHEBI:29985"/>
        <dbReference type="ChEBI" id="CHEBI:30616"/>
        <dbReference type="ChEBI" id="CHEBI:33019"/>
        <dbReference type="ChEBI" id="CHEBI:57464"/>
        <dbReference type="ChEBI" id="CHEBI:58115"/>
        <dbReference type="ChEBI" id="CHEBI:58359"/>
        <dbReference type="ChEBI" id="CHEBI:456215"/>
        <dbReference type="EC" id="6.3.5.2"/>
    </reaction>
</comment>
<dbReference type="PRINTS" id="PR00097">
    <property type="entry name" value="ANTSNTHASEII"/>
</dbReference>
<evidence type="ECO:0000256" key="5">
    <source>
        <dbReference type="ARBA" id="ARBA00022598"/>
    </source>
</evidence>
<keyword evidence="7 11" id="KW-0332">GMP biosynthesis</keyword>
<evidence type="ECO:0000313" key="14">
    <source>
        <dbReference type="EMBL" id="MEH8016919.1"/>
    </source>
</evidence>
<dbReference type="NCBIfam" id="NF000848">
    <property type="entry name" value="PRK00074.1"/>
    <property type="match status" value="1"/>
</dbReference>
<comment type="caution">
    <text evidence="14">The sequence shown here is derived from an EMBL/GenBank/DDBJ whole genome shotgun (WGS) entry which is preliminary data.</text>
</comment>
<feature type="active site" description="Nucleophile" evidence="11">
    <location>
        <position position="86"/>
    </location>
</feature>
<comment type="subunit">
    <text evidence="11">Homodimer.</text>
</comment>
<name>A0ABU8C526_9GAMM</name>
<feature type="domain" description="GMPS ATP-PPase" evidence="13">
    <location>
        <begin position="208"/>
        <end position="400"/>
    </location>
</feature>
<dbReference type="PANTHER" id="PTHR11922">
    <property type="entry name" value="GMP SYNTHASE-RELATED"/>
    <property type="match status" value="1"/>
</dbReference>
<dbReference type="Gene3D" id="3.40.50.620">
    <property type="entry name" value="HUPs"/>
    <property type="match status" value="1"/>
</dbReference>
<comment type="pathway">
    <text evidence="2 11">Purine metabolism; GMP biosynthesis; GMP from XMP (L-Gln route): step 1/1.</text>
</comment>
<feature type="active site" evidence="11">
    <location>
        <position position="183"/>
    </location>
</feature>
<dbReference type="Pfam" id="PF00117">
    <property type="entry name" value="GATase"/>
    <property type="match status" value="1"/>
</dbReference>
<reference evidence="14 15" key="1">
    <citation type="journal article" date="2023" name="Ecotoxicol. Environ. Saf.">
        <title>Mercury remediation potential of mercury-resistant strain Rheinheimera metallidurans sp. nov. isolated from a municipal waste dumping site.</title>
        <authorList>
            <person name="Yadav V."/>
            <person name="Manjhi A."/>
            <person name="Vadakedath N."/>
        </authorList>
    </citation>
    <scope>NUCLEOTIDE SEQUENCE [LARGE SCALE GENOMIC DNA]</scope>
    <source>
        <strain evidence="14 15">E-49</strain>
    </source>
</reference>
<evidence type="ECO:0000256" key="7">
    <source>
        <dbReference type="ARBA" id="ARBA00022749"/>
    </source>
</evidence>
<sequence length="525" mass="58441">MNKNIHHHRILILDFGSQYTQLIARRVREIGVYCELWAWDVSEAQIRDFNPTGIILSGGPESVHEQNSPRAPQYVFEAGVPVLGICYGMQTMAEQLGGKVQGSDMREFGYAQVEVVAENDLFAKIEDHVGGNGNALLDVWMSHGDKVVQVPEGFITCASTTTCPHAGMVDEARQFYGVQFHPEVTHTRQGLRMLEHFVVDICGCDKLWTPASIIEDAIIRLKQQIGDDQVILGLSGGVDSSVVAMLLHRAIGKNLTCVFVDNGLLRLNEGKQVMDMFGDHFGLNIIKVDAEERFLSALAGENDPEAKRKIIGRVFVEVFDEQSQLLENAKWLAQGTIYPDVIESAGSATGKAHVIKSHHNVGGLPAHMKLGLVEPLRELFKDEVRKVGLELGLPYDMLYRHPFPGPGLGVRVLGEIKKEYCDILRRADAIFIEELHKAELYHKVSQAFAVFLPVKSVGVMGDARKYDWVVSLRAVETIDFMTAHWAHLPYDLLGKVSNRIINEINGISRVVYDISGKPPATIEWE</sequence>
<dbReference type="SUPFAM" id="SSF54810">
    <property type="entry name" value="GMP synthetase C-terminal dimerisation domain"/>
    <property type="match status" value="1"/>
</dbReference>
<dbReference type="PROSITE" id="PS51273">
    <property type="entry name" value="GATASE_TYPE_1"/>
    <property type="match status" value="1"/>
</dbReference>
<dbReference type="InterPro" id="IPR001674">
    <property type="entry name" value="GMP_synth_C"/>
</dbReference>
<organism evidence="14 15">
    <name type="scientific">Rheinheimera muenzenbergensis</name>
    <dbReference type="NCBI Taxonomy" id="1193628"/>
    <lineage>
        <taxon>Bacteria</taxon>
        <taxon>Pseudomonadati</taxon>
        <taxon>Pseudomonadota</taxon>
        <taxon>Gammaproteobacteria</taxon>
        <taxon>Chromatiales</taxon>
        <taxon>Chromatiaceae</taxon>
        <taxon>Rheinheimera</taxon>
    </lineage>
</organism>
<keyword evidence="5 11" id="KW-0436">Ligase</keyword>
<gene>
    <name evidence="11 14" type="primary">guaA</name>
    <name evidence="14" type="ORF">MN202_06740</name>
</gene>
<evidence type="ECO:0000256" key="9">
    <source>
        <dbReference type="ARBA" id="ARBA00022840"/>
    </source>
</evidence>
<evidence type="ECO:0000256" key="2">
    <source>
        <dbReference type="ARBA" id="ARBA00005153"/>
    </source>
</evidence>
<dbReference type="Pfam" id="PF00958">
    <property type="entry name" value="GMP_synt_C"/>
    <property type="match status" value="1"/>
</dbReference>
<evidence type="ECO:0000259" key="13">
    <source>
        <dbReference type="PROSITE" id="PS51553"/>
    </source>
</evidence>
<protein>
    <recommendedName>
        <fullName evidence="4 11">GMP synthase [glutamine-hydrolyzing]</fullName>
        <ecNumber evidence="3 11">6.3.5.2</ecNumber>
    </recommendedName>
    <alternativeName>
        <fullName evidence="11">GMP synthetase</fullName>
    </alternativeName>
    <alternativeName>
        <fullName evidence="11">Glutamine amidotransferase</fullName>
    </alternativeName>
</protein>
<keyword evidence="10 11" id="KW-0315">Glutamine amidotransferase</keyword>
<evidence type="ECO:0000256" key="4">
    <source>
        <dbReference type="ARBA" id="ARBA00021562"/>
    </source>
</evidence>
<dbReference type="PANTHER" id="PTHR11922:SF2">
    <property type="entry name" value="GMP SYNTHASE [GLUTAMINE-HYDROLYZING]"/>
    <property type="match status" value="1"/>
</dbReference>
<feature type="binding site" evidence="12">
    <location>
        <begin position="235"/>
        <end position="241"/>
    </location>
    <ligand>
        <name>ATP</name>
        <dbReference type="ChEBI" id="CHEBI:30616"/>
    </ligand>
</feature>
<dbReference type="CDD" id="cd01742">
    <property type="entry name" value="GATase1_GMP_Synthase"/>
    <property type="match status" value="1"/>
</dbReference>
<evidence type="ECO:0000256" key="1">
    <source>
        <dbReference type="ARBA" id="ARBA00002332"/>
    </source>
</evidence>
<dbReference type="PROSITE" id="PS51553">
    <property type="entry name" value="GMPS_ATP_PPASE"/>
    <property type="match status" value="1"/>
</dbReference>
<evidence type="ECO:0000256" key="6">
    <source>
        <dbReference type="ARBA" id="ARBA00022741"/>
    </source>
</evidence>
<keyword evidence="8 11" id="KW-0658">Purine biosynthesis</keyword>
<dbReference type="NCBIfam" id="TIGR00888">
    <property type="entry name" value="guaA_Nterm"/>
    <property type="match status" value="1"/>
</dbReference>
<dbReference type="InterPro" id="IPR017926">
    <property type="entry name" value="GATASE"/>
</dbReference>
<feature type="active site" evidence="11">
    <location>
        <position position="181"/>
    </location>
</feature>
<dbReference type="Pfam" id="PF02540">
    <property type="entry name" value="NAD_synthase"/>
    <property type="match status" value="1"/>
</dbReference>
<dbReference type="InterPro" id="IPR029062">
    <property type="entry name" value="Class_I_gatase-like"/>
</dbReference>
<dbReference type="EC" id="6.3.5.2" evidence="3 11"/>
<dbReference type="InterPro" id="IPR025777">
    <property type="entry name" value="GMPS_ATP_PPase_dom"/>
</dbReference>
<dbReference type="SUPFAM" id="SSF52317">
    <property type="entry name" value="Class I glutamine amidotransferase-like"/>
    <property type="match status" value="1"/>
</dbReference>
<keyword evidence="15" id="KW-1185">Reference proteome</keyword>
<dbReference type="Proteomes" id="UP001375382">
    <property type="component" value="Unassembled WGS sequence"/>
</dbReference>
<keyword evidence="9 11" id="KW-0067">ATP-binding</keyword>
<dbReference type="InterPro" id="IPR014729">
    <property type="entry name" value="Rossmann-like_a/b/a_fold"/>
</dbReference>
<evidence type="ECO:0000256" key="12">
    <source>
        <dbReference type="PROSITE-ProRule" id="PRU00886"/>
    </source>
</evidence>
<dbReference type="InterPro" id="IPR004739">
    <property type="entry name" value="GMP_synth_GATase"/>
</dbReference>
<evidence type="ECO:0000256" key="11">
    <source>
        <dbReference type="HAMAP-Rule" id="MF_00344"/>
    </source>
</evidence>
<proteinExistence type="inferred from homology"/>
<comment type="function">
    <text evidence="1 11">Catalyzes the synthesis of GMP from XMP.</text>
</comment>
<dbReference type="HAMAP" id="MF_00344">
    <property type="entry name" value="GMP_synthase"/>
    <property type="match status" value="1"/>
</dbReference>
<dbReference type="EMBL" id="JALAAR010000004">
    <property type="protein sequence ID" value="MEH8016919.1"/>
    <property type="molecule type" value="Genomic_DNA"/>
</dbReference>
<dbReference type="RefSeq" id="WP_335735333.1">
    <property type="nucleotide sequence ID" value="NZ_JALAAR010000004.1"/>
</dbReference>
<dbReference type="GO" id="GO:0003922">
    <property type="term" value="F:GMP synthase (glutamine-hydrolyzing) activity"/>
    <property type="evidence" value="ECO:0007669"/>
    <property type="project" value="UniProtKB-EC"/>
</dbReference>
<evidence type="ECO:0000256" key="3">
    <source>
        <dbReference type="ARBA" id="ARBA00012746"/>
    </source>
</evidence>
<dbReference type="NCBIfam" id="TIGR00884">
    <property type="entry name" value="guaA_Cterm"/>
    <property type="match status" value="1"/>
</dbReference>
<keyword evidence="6 11" id="KW-0547">Nucleotide-binding</keyword>
<evidence type="ECO:0000256" key="10">
    <source>
        <dbReference type="ARBA" id="ARBA00022962"/>
    </source>
</evidence>
<evidence type="ECO:0000313" key="15">
    <source>
        <dbReference type="Proteomes" id="UP001375382"/>
    </source>
</evidence>
<dbReference type="SUPFAM" id="SSF52402">
    <property type="entry name" value="Adenine nucleotide alpha hydrolases-like"/>
    <property type="match status" value="1"/>
</dbReference>
<dbReference type="CDD" id="cd01997">
    <property type="entry name" value="GMP_synthase_C"/>
    <property type="match status" value="1"/>
</dbReference>
<dbReference type="PRINTS" id="PR00096">
    <property type="entry name" value="GATASE"/>
</dbReference>